<dbReference type="AlphaFoldDB" id="A0A7S8C7C2"/>
<dbReference type="Gene3D" id="3.30.70.1170">
    <property type="entry name" value="Sun protein, domain 3"/>
    <property type="match status" value="1"/>
</dbReference>
<dbReference type="Proteomes" id="UP000593594">
    <property type="component" value="Chromosome"/>
</dbReference>
<dbReference type="Pfam" id="PF01189">
    <property type="entry name" value="Methyltr_RsmB-F"/>
    <property type="match status" value="1"/>
</dbReference>
<evidence type="ECO:0000313" key="7">
    <source>
        <dbReference type="EMBL" id="QPC44539.1"/>
    </source>
</evidence>
<feature type="binding site" evidence="5">
    <location>
        <position position="306"/>
    </location>
    <ligand>
        <name>S-adenosyl-L-methionine</name>
        <dbReference type="ChEBI" id="CHEBI:59789"/>
    </ligand>
</feature>
<reference evidence="7 8" key="1">
    <citation type="submission" date="2020-06" db="EMBL/GenBank/DDBJ databases">
        <title>Genome sequence of 2 isolates from Red Sea Mangroves.</title>
        <authorList>
            <person name="Sefrji F."/>
            <person name="Michoud G."/>
            <person name="Merlino G."/>
            <person name="Daffonchio D."/>
        </authorList>
    </citation>
    <scope>NUCLEOTIDE SEQUENCE [LARGE SCALE GENOMIC DNA]</scope>
    <source>
        <strain evidence="7 8">R1DC25</strain>
    </source>
</reference>
<dbReference type="EMBL" id="CP058214">
    <property type="protein sequence ID" value="QPC44539.1"/>
    <property type="molecule type" value="Genomic_DNA"/>
</dbReference>
<dbReference type="InterPro" id="IPR023267">
    <property type="entry name" value="RCMT"/>
</dbReference>
<dbReference type="Pfam" id="PF22458">
    <property type="entry name" value="RsmF-B_ferredox"/>
    <property type="match status" value="1"/>
</dbReference>
<gene>
    <name evidence="7" type="ORF">HW532_18655</name>
</gene>
<evidence type="ECO:0000256" key="3">
    <source>
        <dbReference type="ARBA" id="ARBA00022691"/>
    </source>
</evidence>
<dbReference type="KEGG" id="kmn:HW532_18655"/>
<dbReference type="InterPro" id="IPR001678">
    <property type="entry name" value="MeTrfase_RsmB-F_NOP2_dom"/>
</dbReference>
<keyword evidence="4 5" id="KW-0694">RNA-binding</keyword>
<dbReference type="GO" id="GO:0003723">
    <property type="term" value="F:RNA binding"/>
    <property type="evidence" value="ECO:0007669"/>
    <property type="project" value="UniProtKB-UniRule"/>
</dbReference>
<dbReference type="InterPro" id="IPR029063">
    <property type="entry name" value="SAM-dependent_MTases_sf"/>
</dbReference>
<evidence type="ECO:0000256" key="2">
    <source>
        <dbReference type="ARBA" id="ARBA00022679"/>
    </source>
</evidence>
<feature type="active site" description="Nucleophile" evidence="5">
    <location>
        <position position="359"/>
    </location>
</feature>
<dbReference type="RefSeq" id="WP_213161912.1">
    <property type="nucleotide sequence ID" value="NZ_CP058214.1"/>
</dbReference>
<evidence type="ECO:0000256" key="4">
    <source>
        <dbReference type="ARBA" id="ARBA00022884"/>
    </source>
</evidence>
<feature type="binding site" evidence="5">
    <location>
        <position position="261"/>
    </location>
    <ligand>
        <name>S-adenosyl-L-methionine</name>
        <dbReference type="ChEBI" id="CHEBI:59789"/>
    </ligand>
</feature>
<dbReference type="InterPro" id="IPR049560">
    <property type="entry name" value="MeTrfase_RsmB-F_NOP2_cat"/>
</dbReference>
<organism evidence="7 8">
    <name type="scientific">Kaustia mangrovi</name>
    <dbReference type="NCBI Taxonomy" id="2593653"/>
    <lineage>
        <taxon>Bacteria</taxon>
        <taxon>Pseudomonadati</taxon>
        <taxon>Pseudomonadota</taxon>
        <taxon>Alphaproteobacteria</taxon>
        <taxon>Hyphomicrobiales</taxon>
        <taxon>Parvibaculaceae</taxon>
        <taxon>Kaustia</taxon>
    </lineage>
</organism>
<feature type="domain" description="SAM-dependent MTase RsmB/NOP-type" evidence="6">
    <location>
        <begin position="143"/>
        <end position="428"/>
    </location>
</feature>
<comment type="caution">
    <text evidence="5">Lacks conserved residue(s) required for the propagation of feature annotation.</text>
</comment>
<evidence type="ECO:0000256" key="5">
    <source>
        <dbReference type="PROSITE-ProRule" id="PRU01023"/>
    </source>
</evidence>
<dbReference type="PROSITE" id="PS51686">
    <property type="entry name" value="SAM_MT_RSMB_NOP"/>
    <property type="match status" value="1"/>
</dbReference>
<dbReference type="PANTHER" id="PTHR22807">
    <property type="entry name" value="NOP2 YEAST -RELATED NOL1/NOP2/FMU SUN DOMAIN-CONTAINING"/>
    <property type="match status" value="1"/>
</dbReference>
<dbReference type="SUPFAM" id="SSF53335">
    <property type="entry name" value="S-adenosyl-L-methionine-dependent methyltransferases"/>
    <property type="match status" value="1"/>
</dbReference>
<dbReference type="CDD" id="cd02440">
    <property type="entry name" value="AdoMet_MTases"/>
    <property type="match status" value="1"/>
</dbReference>
<keyword evidence="8" id="KW-1185">Reference proteome</keyword>
<dbReference type="InterPro" id="IPR054728">
    <property type="entry name" value="RsmB-like_ferredoxin"/>
</dbReference>
<dbReference type="GO" id="GO:0001510">
    <property type="term" value="P:RNA methylation"/>
    <property type="evidence" value="ECO:0007669"/>
    <property type="project" value="InterPro"/>
</dbReference>
<dbReference type="PANTHER" id="PTHR22807:SF53">
    <property type="entry name" value="RIBOSOMAL RNA SMALL SUBUNIT METHYLTRANSFERASE B-RELATED"/>
    <property type="match status" value="1"/>
</dbReference>
<evidence type="ECO:0000313" key="8">
    <source>
        <dbReference type="Proteomes" id="UP000593594"/>
    </source>
</evidence>
<dbReference type="Gene3D" id="3.40.50.150">
    <property type="entry name" value="Vaccinia Virus protein VP39"/>
    <property type="match status" value="1"/>
</dbReference>
<evidence type="ECO:0000256" key="1">
    <source>
        <dbReference type="ARBA" id="ARBA00022603"/>
    </source>
</evidence>
<dbReference type="GO" id="GO:0008173">
    <property type="term" value="F:RNA methyltransferase activity"/>
    <property type="evidence" value="ECO:0007669"/>
    <property type="project" value="InterPro"/>
</dbReference>
<accession>A0A7S8C7C2</accession>
<evidence type="ECO:0000259" key="6">
    <source>
        <dbReference type="PROSITE" id="PS51686"/>
    </source>
</evidence>
<sequence length="431" mass="45950">MTPGGRIQAAIEVLDDIAGNRRPASEALKDWGRTHRFAGAGDRAAIGNLVFDALRHRNSLAARMGDDGARALALAAAAGMLDLTADALDAMCAVPHGPGALGEAERARLSGTPAAEAPWIAGDYPDWLQPAFERVFGDRAAEQGRALARRAPIDLRVNTLKATRDKVLRALERFGAQATPLSPLGVRIAPPGGFGRSPNVEREPGHGRGHYEVQDEGSQIVSLLAGAGPGLQVADICAGGGGKTLAMAAQMDNHGQIYAYDANMTRLRPIFERLQRAGVRNAQVLGAHETDRLEGLEGRMDLVLVDAPCSGTGAWRRRPDAKWRLTPRAVERRLAEQQAVLQEACRLVRPGGRIAYVTCSVLPEENGDRVSAFLKADPSFRLVPWTGLWAQAVGGEPPASADGSEETLLLTPADHGTDGFFLAVMEKQPET</sequence>
<proteinExistence type="inferred from homology"/>
<dbReference type="PRINTS" id="PR02008">
    <property type="entry name" value="RCMTFAMILY"/>
</dbReference>
<keyword evidence="3 5" id="KW-0949">S-adenosyl-L-methionine</keyword>
<keyword evidence="1 5" id="KW-0489">Methyltransferase</keyword>
<name>A0A7S8C7C2_9HYPH</name>
<comment type="similarity">
    <text evidence="5">Belongs to the class I-like SAM-binding methyltransferase superfamily. RsmB/NOP family.</text>
</comment>
<keyword evidence="2 5" id="KW-0808">Transferase</keyword>
<protein>
    <submittedName>
        <fullName evidence="7">RsmB/NOP family class I SAM-dependent RNA methyltransferase</fullName>
    </submittedName>
</protein>